<dbReference type="PANTHER" id="PTHR30582">
    <property type="entry name" value="L,D-TRANSPEPTIDASE"/>
    <property type="match status" value="1"/>
</dbReference>
<dbReference type="PROSITE" id="PS52029">
    <property type="entry name" value="LD_TPASE"/>
    <property type="match status" value="1"/>
</dbReference>
<dbReference type="Gene3D" id="2.40.440.10">
    <property type="entry name" value="L,D-transpeptidase catalytic domain-like"/>
    <property type="match status" value="1"/>
</dbReference>
<keyword evidence="5 7" id="KW-0573">Peptidoglycan synthesis</keyword>
<organism evidence="10 11">
    <name type="scientific">Sphingomonas glaciei</name>
    <dbReference type="NCBI Taxonomy" id="2938948"/>
    <lineage>
        <taxon>Bacteria</taxon>
        <taxon>Pseudomonadati</taxon>
        <taxon>Pseudomonadota</taxon>
        <taxon>Alphaproteobacteria</taxon>
        <taxon>Sphingomonadales</taxon>
        <taxon>Sphingomonadaceae</taxon>
        <taxon>Sphingomonas</taxon>
    </lineage>
</organism>
<dbReference type="EMBL" id="CP097253">
    <property type="protein sequence ID" value="UUR06813.1"/>
    <property type="molecule type" value="Genomic_DNA"/>
</dbReference>
<feature type="chain" id="PRO_5045386200" evidence="8">
    <location>
        <begin position="21"/>
        <end position="185"/>
    </location>
</feature>
<sequence>MKRLATLAAAIAVAVATPCAAVSSTSLGPDESPAALMAASVAVAEARDHAADAIAGKQLKPGGFWWASNAPSDGNLEVVVSLEDQQAYVYRAGELIGVSTISSGKPGKDTPPGIFPILEKKKLHHSRKYDNAPMPFMQRLDQYGIALHAGMIPGRPASHGCVRLPSAFAAKLFAMTEIGDRVVIG</sequence>
<feature type="active site" description="Nucleophile" evidence="7">
    <location>
        <position position="161"/>
    </location>
</feature>
<evidence type="ECO:0000256" key="2">
    <source>
        <dbReference type="ARBA" id="ARBA00005992"/>
    </source>
</evidence>
<dbReference type="InterPro" id="IPR050979">
    <property type="entry name" value="LD-transpeptidase"/>
</dbReference>
<dbReference type="NCBIfam" id="NF004785">
    <property type="entry name" value="PRK06132.1-2"/>
    <property type="match status" value="1"/>
</dbReference>
<keyword evidence="4 7" id="KW-0133">Cell shape</keyword>
<dbReference type="CDD" id="cd16913">
    <property type="entry name" value="YkuD_like"/>
    <property type="match status" value="1"/>
</dbReference>
<evidence type="ECO:0000256" key="6">
    <source>
        <dbReference type="ARBA" id="ARBA00023316"/>
    </source>
</evidence>
<keyword evidence="3" id="KW-0808">Transferase</keyword>
<dbReference type="InterPro" id="IPR038063">
    <property type="entry name" value="Transpep_catalytic_dom"/>
</dbReference>
<comment type="pathway">
    <text evidence="1 7">Cell wall biogenesis; peptidoglycan biosynthesis.</text>
</comment>
<name>A0ABY5MUI2_9SPHN</name>
<evidence type="ECO:0000256" key="8">
    <source>
        <dbReference type="SAM" id="SignalP"/>
    </source>
</evidence>
<feature type="domain" description="L,D-TPase catalytic" evidence="9">
    <location>
        <begin position="76"/>
        <end position="185"/>
    </location>
</feature>
<protein>
    <submittedName>
        <fullName evidence="10">L,D-transpeptidase family protein</fullName>
    </submittedName>
</protein>
<evidence type="ECO:0000256" key="3">
    <source>
        <dbReference type="ARBA" id="ARBA00022679"/>
    </source>
</evidence>
<dbReference type="Pfam" id="PF03734">
    <property type="entry name" value="YkuD"/>
    <property type="match status" value="1"/>
</dbReference>
<dbReference type="SUPFAM" id="SSF141523">
    <property type="entry name" value="L,D-transpeptidase catalytic domain-like"/>
    <property type="match status" value="1"/>
</dbReference>
<reference evidence="10 11" key="1">
    <citation type="submission" date="2022-05" db="EMBL/GenBank/DDBJ databases">
        <title>S8-45 Sphingomonas ultraviolaceadurans.</title>
        <authorList>
            <person name="Liu Y."/>
        </authorList>
    </citation>
    <scope>NUCLEOTIDE SEQUENCE [LARGE SCALE GENOMIC DNA]</scope>
    <source>
        <strain evidence="10 11">S8-45</strain>
    </source>
</reference>
<evidence type="ECO:0000256" key="7">
    <source>
        <dbReference type="PROSITE-ProRule" id="PRU01373"/>
    </source>
</evidence>
<dbReference type="PANTHER" id="PTHR30582:SF2">
    <property type="entry name" value="L,D-TRANSPEPTIDASE YCIB-RELATED"/>
    <property type="match status" value="1"/>
</dbReference>
<gene>
    <name evidence="10" type="ORF">M1K48_07545</name>
</gene>
<keyword evidence="11" id="KW-1185">Reference proteome</keyword>
<keyword evidence="6 7" id="KW-0961">Cell wall biogenesis/degradation</keyword>
<accession>A0ABY5MUI2</accession>
<evidence type="ECO:0000313" key="10">
    <source>
        <dbReference type="EMBL" id="UUR06813.1"/>
    </source>
</evidence>
<evidence type="ECO:0000256" key="1">
    <source>
        <dbReference type="ARBA" id="ARBA00004752"/>
    </source>
</evidence>
<dbReference type="Proteomes" id="UP000831921">
    <property type="component" value="Chromosome"/>
</dbReference>
<evidence type="ECO:0000256" key="4">
    <source>
        <dbReference type="ARBA" id="ARBA00022960"/>
    </source>
</evidence>
<feature type="active site" description="Proton donor/acceptor" evidence="7">
    <location>
        <position position="148"/>
    </location>
</feature>
<dbReference type="InterPro" id="IPR005490">
    <property type="entry name" value="LD_TPept_cat_dom"/>
</dbReference>
<evidence type="ECO:0000256" key="5">
    <source>
        <dbReference type="ARBA" id="ARBA00022984"/>
    </source>
</evidence>
<keyword evidence="8" id="KW-0732">Signal</keyword>
<evidence type="ECO:0000313" key="11">
    <source>
        <dbReference type="Proteomes" id="UP000831921"/>
    </source>
</evidence>
<evidence type="ECO:0000259" key="9">
    <source>
        <dbReference type="PROSITE" id="PS52029"/>
    </source>
</evidence>
<dbReference type="RefSeq" id="WP_249454023.1">
    <property type="nucleotide sequence ID" value="NZ_CP097253.1"/>
</dbReference>
<comment type="similarity">
    <text evidence="2">Belongs to the YkuD family.</text>
</comment>
<feature type="signal peptide" evidence="8">
    <location>
        <begin position="1"/>
        <end position="20"/>
    </location>
</feature>
<proteinExistence type="inferred from homology"/>